<comment type="caution">
    <text evidence="4">The sequence shown here is derived from an EMBL/GenBank/DDBJ whole genome shotgun (WGS) entry which is preliminary data.</text>
</comment>
<protein>
    <recommendedName>
        <fullName evidence="3">DUF2415 domain-containing protein</fullName>
    </recommendedName>
</protein>
<feature type="compositionally biased region" description="Low complexity" evidence="2">
    <location>
        <begin position="371"/>
        <end position="386"/>
    </location>
</feature>
<feature type="compositionally biased region" description="Acidic residues" evidence="2">
    <location>
        <begin position="486"/>
        <end position="501"/>
    </location>
</feature>
<keyword evidence="5" id="KW-1185">Reference proteome</keyword>
<feature type="domain" description="DUF2415" evidence="3">
    <location>
        <begin position="315"/>
        <end position="357"/>
    </location>
</feature>
<proteinExistence type="predicted"/>
<name>A0A9W9DMH8_9AGAR</name>
<dbReference type="InterPro" id="IPR001680">
    <property type="entry name" value="WD40_rpt"/>
</dbReference>
<dbReference type="PANTHER" id="PTHR43991">
    <property type="entry name" value="WD REPEAT PROTEIN (AFU_ORTHOLOGUE AFUA_8G05640)-RELATED"/>
    <property type="match status" value="1"/>
</dbReference>
<gene>
    <name evidence="4" type="ORF">J3R30DRAFT_3657872</name>
</gene>
<dbReference type="PROSITE" id="PS50082">
    <property type="entry name" value="WD_REPEATS_2"/>
    <property type="match status" value="1"/>
</dbReference>
<dbReference type="AlphaFoldDB" id="A0A9W9DMH8"/>
<dbReference type="Proteomes" id="UP001150266">
    <property type="component" value="Unassembled WGS sequence"/>
</dbReference>
<reference evidence="4" key="1">
    <citation type="submission" date="2022-08" db="EMBL/GenBank/DDBJ databases">
        <title>A Global Phylogenomic Analysis of the Shiitake Genus Lentinula.</title>
        <authorList>
            <consortium name="DOE Joint Genome Institute"/>
            <person name="Sierra-Patev S."/>
            <person name="Min B."/>
            <person name="Naranjo-Ortiz M."/>
            <person name="Looney B."/>
            <person name="Konkel Z."/>
            <person name="Slot J.C."/>
            <person name="Sakamoto Y."/>
            <person name="Steenwyk J.L."/>
            <person name="Rokas A."/>
            <person name="Carro J."/>
            <person name="Camarero S."/>
            <person name="Ferreira P."/>
            <person name="Molpeceres G."/>
            <person name="Ruiz-Duenas F.J."/>
            <person name="Serrano A."/>
            <person name="Henrissat B."/>
            <person name="Drula E."/>
            <person name="Hughes K.W."/>
            <person name="Mata J.L."/>
            <person name="Ishikawa N.K."/>
            <person name="Vargas-Isla R."/>
            <person name="Ushijima S."/>
            <person name="Smith C.A."/>
            <person name="Ahrendt S."/>
            <person name="Andreopoulos W."/>
            <person name="He G."/>
            <person name="Labutti K."/>
            <person name="Lipzen A."/>
            <person name="Ng V."/>
            <person name="Riley R."/>
            <person name="Sandor L."/>
            <person name="Barry K."/>
            <person name="Martinez A.T."/>
            <person name="Xiao Y."/>
            <person name="Gibbons J.G."/>
            <person name="Terashima K."/>
            <person name="Grigoriev I.V."/>
            <person name="Hibbett D.S."/>
        </authorList>
    </citation>
    <scope>NUCLEOTIDE SEQUENCE</scope>
    <source>
        <strain evidence="4">JLM2183</strain>
    </source>
</reference>
<dbReference type="SUPFAM" id="SSF50969">
    <property type="entry name" value="YVTN repeat-like/Quinoprotein amine dehydrogenase"/>
    <property type="match status" value="1"/>
</dbReference>
<feature type="region of interest" description="Disordered" evidence="2">
    <location>
        <begin position="469"/>
        <end position="526"/>
    </location>
</feature>
<accession>A0A9W9DMH8</accession>
<sequence>MTRETSLLSSNTPTAIAAAPDLNIAHVQLRDLVICPRERGLVNYIVSLNLTNYRQTPRSLFDLSFFPANITSLEVLGGAATLLAAGGQDAELHLSLHHHSTRQRRTGAMEWKFEEHLQASINNSILLTSLNLGKSNESSLEPRLAISNNDCTVKFFDIPMTVRGGNAPKIRNAGSVRLNVAVNHSSISPDGTCLLSVGDSSKVFLHRIHGGGQLSFSPIATLNMPPPDRNLLSHFSSSLAASFSTAFSRDGTKYAVASQEGVVCVWDVRSTKPLKVYQTDKSESWNGAGNGLANGYLSDDPYEWTRGLSKAPGWSARNVKFGSGGVDGCGKEIMTFTEHTSRLHVIDARTFEIEEIIRVPSIPTAKHRTSHSTTTPTSSIRHTISPRASQTRSHTFRIPTTVSDLPEGFDNANARPWRRGGEFEHLRDSEEDSLVVIPPLGDREVEDDVRALLGSHGIRSRRVGDVGVGITDHGDTYENHNRDERMEVDDELDELEMEPEWDCISSHVPSRSSSPGPSLGPSLSNSRWRSWSRVEELSRIGSRVLNRTGSADGTHMGEDGVEDERDVEGGDYEKDVDLDIEDRDNGRCSPGSNTKYNPDLDIAGTCFDPSGGYIYTATTEGVIEWNVRGSDKRWWSDSGDVWC</sequence>
<organism evidence="4 5">
    <name type="scientific">Lentinula aciculospora</name>
    <dbReference type="NCBI Taxonomy" id="153920"/>
    <lineage>
        <taxon>Eukaryota</taxon>
        <taxon>Fungi</taxon>
        <taxon>Dikarya</taxon>
        <taxon>Basidiomycota</taxon>
        <taxon>Agaricomycotina</taxon>
        <taxon>Agaricomycetes</taxon>
        <taxon>Agaricomycetidae</taxon>
        <taxon>Agaricales</taxon>
        <taxon>Marasmiineae</taxon>
        <taxon>Omphalotaceae</taxon>
        <taxon>Lentinula</taxon>
    </lineage>
</organism>
<dbReference type="Gene3D" id="2.130.10.10">
    <property type="entry name" value="YVTN repeat-like/Quinoprotein amine dehydrogenase"/>
    <property type="match status" value="1"/>
</dbReference>
<dbReference type="SMART" id="SM00320">
    <property type="entry name" value="WD40"/>
    <property type="match status" value="3"/>
</dbReference>
<feature type="compositionally biased region" description="Low complexity" evidence="2">
    <location>
        <begin position="505"/>
        <end position="526"/>
    </location>
</feature>
<evidence type="ECO:0000256" key="1">
    <source>
        <dbReference type="PROSITE-ProRule" id="PRU00221"/>
    </source>
</evidence>
<dbReference type="InterPro" id="IPR019417">
    <property type="entry name" value="DUF2415"/>
</dbReference>
<feature type="repeat" description="WD" evidence="1">
    <location>
        <begin position="235"/>
        <end position="276"/>
    </location>
</feature>
<dbReference type="InterPro" id="IPR015943">
    <property type="entry name" value="WD40/YVTN_repeat-like_dom_sf"/>
</dbReference>
<feature type="region of interest" description="Disordered" evidence="2">
    <location>
        <begin position="545"/>
        <end position="574"/>
    </location>
</feature>
<dbReference type="Pfam" id="PF10313">
    <property type="entry name" value="DUF2415"/>
    <property type="match status" value="1"/>
</dbReference>
<dbReference type="OrthoDB" id="64353at2759"/>
<keyword evidence="1" id="KW-0853">WD repeat</keyword>
<dbReference type="EMBL" id="JAOTPV010000010">
    <property type="protein sequence ID" value="KAJ4477495.1"/>
    <property type="molecule type" value="Genomic_DNA"/>
</dbReference>
<dbReference type="InterPro" id="IPR011044">
    <property type="entry name" value="Quino_amine_DH_bsu"/>
</dbReference>
<dbReference type="PANTHER" id="PTHR43991:SF9">
    <property type="entry name" value="DUF2415 DOMAIN-CONTAINING PROTEIN"/>
    <property type="match status" value="1"/>
</dbReference>
<evidence type="ECO:0000313" key="5">
    <source>
        <dbReference type="Proteomes" id="UP001150266"/>
    </source>
</evidence>
<evidence type="ECO:0000259" key="3">
    <source>
        <dbReference type="Pfam" id="PF10313"/>
    </source>
</evidence>
<feature type="compositionally biased region" description="Basic and acidic residues" evidence="2">
    <location>
        <begin position="472"/>
        <end position="485"/>
    </location>
</feature>
<evidence type="ECO:0000313" key="4">
    <source>
        <dbReference type="EMBL" id="KAJ4477495.1"/>
    </source>
</evidence>
<evidence type="ECO:0000256" key="2">
    <source>
        <dbReference type="SAM" id="MobiDB-lite"/>
    </source>
</evidence>
<feature type="region of interest" description="Disordered" evidence="2">
    <location>
        <begin position="365"/>
        <end position="393"/>
    </location>
</feature>